<evidence type="ECO:0000256" key="12">
    <source>
        <dbReference type="PIRSR" id="PIRSR602403-1"/>
    </source>
</evidence>
<dbReference type="Proteomes" id="UP000234275">
    <property type="component" value="Unassembled WGS sequence"/>
</dbReference>
<dbReference type="GO" id="GO:0019748">
    <property type="term" value="P:secondary metabolic process"/>
    <property type="evidence" value="ECO:0007669"/>
    <property type="project" value="UniProtKB-ARBA"/>
</dbReference>
<dbReference type="EMBL" id="MSFO01000011">
    <property type="protein sequence ID" value="PLB43281.1"/>
    <property type="molecule type" value="Genomic_DNA"/>
</dbReference>
<dbReference type="InterPro" id="IPR001128">
    <property type="entry name" value="Cyt_P450"/>
</dbReference>
<dbReference type="InterPro" id="IPR036396">
    <property type="entry name" value="Cyt_P450_sf"/>
</dbReference>
<dbReference type="GO" id="GO:0016705">
    <property type="term" value="F:oxidoreductase activity, acting on paired donors, with incorporation or reduction of molecular oxygen"/>
    <property type="evidence" value="ECO:0007669"/>
    <property type="project" value="InterPro"/>
</dbReference>
<dbReference type="InterPro" id="IPR002403">
    <property type="entry name" value="Cyt_P450_E_grp-IV"/>
</dbReference>
<evidence type="ECO:0000256" key="5">
    <source>
        <dbReference type="ARBA" id="ARBA00022692"/>
    </source>
</evidence>
<dbReference type="AlphaFoldDB" id="A0A2I2FRN9"/>
<dbReference type="VEuPathDB" id="FungiDB:P170DRAFT_451343"/>
<dbReference type="PANTHER" id="PTHR46206">
    <property type="entry name" value="CYTOCHROME P450"/>
    <property type="match status" value="1"/>
</dbReference>
<dbReference type="PANTHER" id="PTHR46206:SF5">
    <property type="entry name" value="P450, PUTATIVE (EUROFUNG)-RELATED"/>
    <property type="match status" value="1"/>
</dbReference>
<dbReference type="GO" id="GO:0004497">
    <property type="term" value="F:monooxygenase activity"/>
    <property type="evidence" value="ECO:0007669"/>
    <property type="project" value="UniProtKB-KW"/>
</dbReference>
<keyword evidence="5" id="KW-0812">Transmembrane</keyword>
<dbReference type="SUPFAM" id="SSF48264">
    <property type="entry name" value="Cytochrome P450"/>
    <property type="match status" value="1"/>
</dbReference>
<comment type="subcellular location">
    <subcellularLocation>
        <location evidence="2">Membrane</location>
    </subcellularLocation>
</comment>
<dbReference type="Gene3D" id="1.10.630.10">
    <property type="entry name" value="Cytochrome P450"/>
    <property type="match status" value="1"/>
</dbReference>
<dbReference type="PRINTS" id="PR00465">
    <property type="entry name" value="EP450IV"/>
</dbReference>
<keyword evidence="6 12" id="KW-0479">Metal-binding</keyword>
<evidence type="ECO:0000313" key="14">
    <source>
        <dbReference type="Proteomes" id="UP000234275"/>
    </source>
</evidence>
<feature type="binding site" description="axial binding residue" evidence="12">
    <location>
        <position position="427"/>
    </location>
    <ligand>
        <name>heme</name>
        <dbReference type="ChEBI" id="CHEBI:30413"/>
    </ligand>
    <ligandPart>
        <name>Fe</name>
        <dbReference type="ChEBI" id="CHEBI:18248"/>
    </ligandPart>
</feature>
<evidence type="ECO:0000256" key="4">
    <source>
        <dbReference type="ARBA" id="ARBA00022617"/>
    </source>
</evidence>
<dbReference type="GeneID" id="36558877"/>
<keyword evidence="4 12" id="KW-0349">Heme</keyword>
<dbReference type="STRING" id="1392250.A0A2I2FRN9"/>
<keyword evidence="11" id="KW-0472">Membrane</keyword>
<evidence type="ECO:0000256" key="9">
    <source>
        <dbReference type="ARBA" id="ARBA00023004"/>
    </source>
</evidence>
<dbReference type="GO" id="GO:0020037">
    <property type="term" value="F:heme binding"/>
    <property type="evidence" value="ECO:0007669"/>
    <property type="project" value="InterPro"/>
</dbReference>
<evidence type="ECO:0000256" key="10">
    <source>
        <dbReference type="ARBA" id="ARBA00023033"/>
    </source>
</evidence>
<protein>
    <submittedName>
        <fullName evidence="13">Cytochrome P450</fullName>
    </submittedName>
</protein>
<evidence type="ECO:0000256" key="3">
    <source>
        <dbReference type="ARBA" id="ARBA00010617"/>
    </source>
</evidence>
<evidence type="ECO:0000256" key="11">
    <source>
        <dbReference type="ARBA" id="ARBA00023136"/>
    </source>
</evidence>
<organism evidence="13 14">
    <name type="scientific">Aspergillus steynii IBT 23096</name>
    <dbReference type="NCBI Taxonomy" id="1392250"/>
    <lineage>
        <taxon>Eukaryota</taxon>
        <taxon>Fungi</taxon>
        <taxon>Dikarya</taxon>
        <taxon>Ascomycota</taxon>
        <taxon>Pezizomycotina</taxon>
        <taxon>Eurotiomycetes</taxon>
        <taxon>Eurotiomycetidae</taxon>
        <taxon>Eurotiales</taxon>
        <taxon>Aspergillaceae</taxon>
        <taxon>Aspergillus</taxon>
        <taxon>Aspergillus subgen. Circumdati</taxon>
    </lineage>
</organism>
<dbReference type="OrthoDB" id="1844152at2759"/>
<keyword evidence="8" id="KW-0560">Oxidoreductase</keyword>
<evidence type="ECO:0000256" key="2">
    <source>
        <dbReference type="ARBA" id="ARBA00004370"/>
    </source>
</evidence>
<comment type="caution">
    <text evidence="13">The sequence shown here is derived from an EMBL/GenBank/DDBJ whole genome shotgun (WGS) entry which is preliminary data.</text>
</comment>
<dbReference type="RefSeq" id="XP_024698583.1">
    <property type="nucleotide sequence ID" value="XM_024851178.1"/>
</dbReference>
<sequence>MYSRRPVNAYIGGTSILLLGRWFTSLEFVVDGAGMISNIYKTLGGDKPFAIPALGEYQLLVSSQQDVRELSGSAENVLSFHAAMEQRIRHRHTLFGFEHNSVDPSNDVPKRVLKVLLRMNLPQMQDGLQPLIQDLFSRELTARDSDGWSQASAFALSKHLVTRLNNHVLLGSKLASDQVFEDTVNRYLQDAVMTMELCRHLPSFLAILIAPAMMRWSGAMHSIGHSVTAEIEDRVIKSHNTSDFPSKPRDCIQWVIDSSRTAAQRTVTRLTQQTIAILFASVHQMSAALVYAIFDLCLHPEFIEPLREEMERARSVANFEDHFDHLPLMDSFLRESARLNPLDALSIQRVALSPYTFADGTHVPAGNLIAVPQAAVMQDSRHYADPKKFDPYRFLAVDETDGSMRAVPKYTDVHWNYPYWGSSKRACPGRWYVSRALKQILGHLIMEYDFKLADRNAPRTFVWTTAVVPRFSTKLMLRARK</sequence>
<proteinExistence type="inferred from homology"/>
<keyword evidence="14" id="KW-1185">Reference proteome</keyword>
<dbReference type="Pfam" id="PF00067">
    <property type="entry name" value="p450"/>
    <property type="match status" value="1"/>
</dbReference>
<keyword evidence="7" id="KW-1133">Transmembrane helix</keyword>
<evidence type="ECO:0000256" key="1">
    <source>
        <dbReference type="ARBA" id="ARBA00001971"/>
    </source>
</evidence>
<evidence type="ECO:0000256" key="8">
    <source>
        <dbReference type="ARBA" id="ARBA00023002"/>
    </source>
</evidence>
<dbReference type="GO" id="GO:0016020">
    <property type="term" value="C:membrane"/>
    <property type="evidence" value="ECO:0007669"/>
    <property type="project" value="UniProtKB-SubCell"/>
</dbReference>
<dbReference type="GO" id="GO:0005506">
    <property type="term" value="F:iron ion binding"/>
    <property type="evidence" value="ECO:0007669"/>
    <property type="project" value="InterPro"/>
</dbReference>
<gene>
    <name evidence="13" type="ORF">P170DRAFT_451343</name>
</gene>
<comment type="similarity">
    <text evidence="3">Belongs to the cytochrome P450 family.</text>
</comment>
<evidence type="ECO:0000256" key="6">
    <source>
        <dbReference type="ARBA" id="ARBA00022723"/>
    </source>
</evidence>
<comment type="cofactor">
    <cofactor evidence="1 12">
        <name>heme</name>
        <dbReference type="ChEBI" id="CHEBI:30413"/>
    </cofactor>
</comment>
<evidence type="ECO:0000313" key="13">
    <source>
        <dbReference type="EMBL" id="PLB43281.1"/>
    </source>
</evidence>
<evidence type="ECO:0000256" key="7">
    <source>
        <dbReference type="ARBA" id="ARBA00022989"/>
    </source>
</evidence>
<accession>A0A2I2FRN9</accession>
<name>A0A2I2FRN9_9EURO</name>
<keyword evidence="9 12" id="KW-0408">Iron</keyword>
<keyword evidence="10" id="KW-0503">Monooxygenase</keyword>
<reference evidence="13 14" key="1">
    <citation type="submission" date="2016-12" db="EMBL/GenBank/DDBJ databases">
        <title>The genomes of Aspergillus section Nigri reveals drivers in fungal speciation.</title>
        <authorList>
            <consortium name="DOE Joint Genome Institute"/>
            <person name="Vesth T.C."/>
            <person name="Nybo J."/>
            <person name="Theobald S."/>
            <person name="Brandl J."/>
            <person name="Frisvad J.C."/>
            <person name="Nielsen K.F."/>
            <person name="Lyhne E.K."/>
            <person name="Kogle M.E."/>
            <person name="Kuo A."/>
            <person name="Riley R."/>
            <person name="Clum A."/>
            <person name="Nolan M."/>
            <person name="Lipzen A."/>
            <person name="Salamov A."/>
            <person name="Henrissat B."/>
            <person name="Wiebenga A."/>
            <person name="De Vries R.P."/>
            <person name="Grigoriev I.V."/>
            <person name="Mortensen U.H."/>
            <person name="Andersen M.R."/>
            <person name="Baker S.E."/>
        </authorList>
    </citation>
    <scope>NUCLEOTIDE SEQUENCE [LARGE SCALE GENOMIC DNA]</scope>
    <source>
        <strain evidence="13 14">IBT 23096</strain>
    </source>
</reference>
<dbReference type="CDD" id="cd11041">
    <property type="entry name" value="CYP503A1-like"/>
    <property type="match status" value="1"/>
</dbReference>